<reference evidence="2" key="1">
    <citation type="journal article" date="2014" name="Int. J. Syst. Evol. Microbiol.">
        <title>Complete genome of a new Firmicutes species belonging to the dominant human colonic microbiota ('Ruminococcus bicirculans') reveals two chromosomes and a selective capacity to utilize plant glucans.</title>
        <authorList>
            <consortium name="NISC Comparative Sequencing Program"/>
            <person name="Wegmann U."/>
            <person name="Louis P."/>
            <person name="Goesmann A."/>
            <person name="Henrissat B."/>
            <person name="Duncan S.H."/>
            <person name="Flint H.J."/>
        </authorList>
    </citation>
    <scope>NUCLEOTIDE SEQUENCE</scope>
    <source>
        <strain evidence="2">CECT 8869</strain>
    </source>
</reference>
<keyword evidence="3" id="KW-1185">Reference proteome</keyword>
<keyword evidence="1" id="KW-0472">Membrane</keyword>
<reference evidence="2" key="2">
    <citation type="submission" date="2023-06" db="EMBL/GenBank/DDBJ databases">
        <authorList>
            <person name="Lucena T."/>
            <person name="Sun Q."/>
        </authorList>
    </citation>
    <scope>NUCLEOTIDE SEQUENCE</scope>
    <source>
        <strain evidence="2">CECT 8869</strain>
    </source>
</reference>
<evidence type="ECO:0000313" key="2">
    <source>
        <dbReference type="EMBL" id="MDO1512981.1"/>
    </source>
</evidence>
<sequence length="113" mass="13135">MILSLLLRIGFELYSLRQSRKLSFIKNSATFKHDLTKYYIFRKIVHFLVTPFSIAVYIIGFLTLLPLFKATMSAGFYAYILISSVVLLFVLGLFIFKQIGQELSKLKQLQMKE</sequence>
<keyword evidence="1" id="KW-0812">Transmembrane</keyword>
<evidence type="ECO:0000313" key="3">
    <source>
        <dbReference type="Proteomes" id="UP001168579"/>
    </source>
</evidence>
<protein>
    <recommendedName>
        <fullName evidence="4">DUF2721 domain-containing protein</fullName>
    </recommendedName>
</protein>
<organism evidence="2 3">
    <name type="scientific">Maribacter confluentis</name>
    <dbReference type="NCBI Taxonomy" id="1656093"/>
    <lineage>
        <taxon>Bacteria</taxon>
        <taxon>Pseudomonadati</taxon>
        <taxon>Bacteroidota</taxon>
        <taxon>Flavobacteriia</taxon>
        <taxon>Flavobacteriales</taxon>
        <taxon>Flavobacteriaceae</taxon>
        <taxon>Maribacter</taxon>
    </lineage>
</organism>
<gene>
    <name evidence="2" type="ORF">Q2T41_09975</name>
</gene>
<name>A0ABT8RPY7_9FLAO</name>
<proteinExistence type="predicted"/>
<evidence type="ECO:0008006" key="4">
    <source>
        <dbReference type="Google" id="ProtNLM"/>
    </source>
</evidence>
<evidence type="ECO:0000256" key="1">
    <source>
        <dbReference type="SAM" id="Phobius"/>
    </source>
</evidence>
<dbReference type="RefSeq" id="WP_304435956.1">
    <property type="nucleotide sequence ID" value="NZ_JAUKUC010000001.1"/>
</dbReference>
<accession>A0ABT8RPY7</accession>
<dbReference type="Proteomes" id="UP001168579">
    <property type="component" value="Unassembled WGS sequence"/>
</dbReference>
<feature type="transmembrane region" description="Helical" evidence="1">
    <location>
        <begin position="44"/>
        <end position="68"/>
    </location>
</feature>
<dbReference type="EMBL" id="JAUKUC010000001">
    <property type="protein sequence ID" value="MDO1512981.1"/>
    <property type="molecule type" value="Genomic_DNA"/>
</dbReference>
<feature type="transmembrane region" description="Helical" evidence="1">
    <location>
        <begin position="74"/>
        <end position="96"/>
    </location>
</feature>
<comment type="caution">
    <text evidence="2">The sequence shown here is derived from an EMBL/GenBank/DDBJ whole genome shotgun (WGS) entry which is preliminary data.</text>
</comment>
<keyword evidence="1" id="KW-1133">Transmembrane helix</keyword>